<dbReference type="InterPro" id="IPR050904">
    <property type="entry name" value="Adhesion/Biosynth-related"/>
</dbReference>
<dbReference type="SUPFAM" id="SSF82153">
    <property type="entry name" value="FAS1 domain"/>
    <property type="match status" value="2"/>
</dbReference>
<accession>A0ABY8UB30</accession>
<evidence type="ECO:0000313" key="3">
    <source>
        <dbReference type="Proteomes" id="UP001244341"/>
    </source>
</evidence>
<gene>
    <name evidence="2" type="ORF">OEZ85_003371</name>
</gene>
<organism evidence="2 3">
    <name type="scientific">Tetradesmus obliquus</name>
    <name type="common">Green alga</name>
    <name type="synonym">Acutodesmus obliquus</name>
    <dbReference type="NCBI Taxonomy" id="3088"/>
    <lineage>
        <taxon>Eukaryota</taxon>
        <taxon>Viridiplantae</taxon>
        <taxon>Chlorophyta</taxon>
        <taxon>core chlorophytes</taxon>
        <taxon>Chlorophyceae</taxon>
        <taxon>CS clade</taxon>
        <taxon>Sphaeropleales</taxon>
        <taxon>Scenedesmaceae</taxon>
        <taxon>Tetradesmus</taxon>
    </lineage>
</organism>
<reference evidence="2 3" key="1">
    <citation type="submission" date="2023-05" db="EMBL/GenBank/DDBJ databases">
        <title>A 100% complete, gapless, phased diploid assembly of the Scenedesmus obliquus UTEX 3031 genome.</title>
        <authorList>
            <person name="Biondi T.C."/>
            <person name="Hanschen E.R."/>
            <person name="Kwon T."/>
            <person name="Eng W."/>
            <person name="Kruse C.P.S."/>
            <person name="Koehler S.I."/>
            <person name="Kunde Y."/>
            <person name="Gleasner C.D."/>
            <person name="You Mak K.T."/>
            <person name="Polle J."/>
            <person name="Hovde B.T."/>
            <person name="Starkenburg S.R."/>
        </authorList>
    </citation>
    <scope>NUCLEOTIDE SEQUENCE [LARGE SCALE GENOMIC DNA]</scope>
    <source>
        <strain evidence="2 3">DOE0152z</strain>
    </source>
</reference>
<dbReference type="Proteomes" id="UP001244341">
    <property type="component" value="Chromosome 10b"/>
</dbReference>
<feature type="domain" description="FAS1" evidence="1">
    <location>
        <begin position="81"/>
        <end position="273"/>
    </location>
</feature>
<dbReference type="PROSITE" id="PS50213">
    <property type="entry name" value="FAS1"/>
    <property type="match status" value="1"/>
</dbReference>
<dbReference type="InterPro" id="IPR036378">
    <property type="entry name" value="FAS1_dom_sf"/>
</dbReference>
<dbReference type="EMBL" id="CP126217">
    <property type="protein sequence ID" value="WIA18667.1"/>
    <property type="molecule type" value="Genomic_DNA"/>
</dbReference>
<proteinExistence type="predicted"/>
<keyword evidence="3" id="KW-1185">Reference proteome</keyword>
<dbReference type="PANTHER" id="PTHR10900">
    <property type="entry name" value="PERIOSTIN-RELATED"/>
    <property type="match status" value="1"/>
</dbReference>
<dbReference type="InterPro" id="IPR000782">
    <property type="entry name" value="FAS1_domain"/>
</dbReference>
<evidence type="ECO:0000259" key="1">
    <source>
        <dbReference type="PROSITE" id="PS50213"/>
    </source>
</evidence>
<dbReference type="Gene3D" id="2.30.180.10">
    <property type="entry name" value="FAS1 domain"/>
    <property type="match status" value="2"/>
</dbReference>
<sequence length="570" mass="61343">MAGSYSTLLLIQARGSNARDQAPSGALQPPIFSGCCSKRLDAYVPSSRMRASIAVTLVACLALLGCATADEAAAANYRPRTPTAWSVISANPALSQVAGIMQRLGLQPALSGPFSVTLLLPTNQAIEDYMAEVELLHQENGTFATPGIERRMWVPLLNYHQLPQAVSTRQKGMAVTLDTKHVDQDAALLARSNQLPATRTFNKPSGNGPFHKLRFLCSGAARAAAVTPDADPQTFKRCEVTSIRDEQNTTTRFVSKNTAVLGGGLIHTVNAVLQPNDVYPSLATLLTKDPELSVLAAVVQAVSNQSSCWDGPAGLRELDCCMCSPAANGTLYETEAYLGEGMLCRNGYVLNFTSDRWQPYVRDLLEVPGLNGNCSANGTYTCYKNDSYGNYVPCPCPEPTFSSAARVAADAAVTVAANQPNKAKCKEPGTCGWENLQGTFSLPTNEAFRALGENTTADGVPTDRDAAKWKPIVQFHFINAASDDDFVKYDGRFPRNNRRTTLLGERRSDTSARFQLTFQATGNRLTIGFQSPTRASSTVITKSSISLPPHIAHKVSTLMTPPCGDRCETS</sequence>
<evidence type="ECO:0000313" key="2">
    <source>
        <dbReference type="EMBL" id="WIA18667.1"/>
    </source>
</evidence>
<name>A0ABY8UB30_TETOB</name>
<protein>
    <recommendedName>
        <fullName evidence="1">FAS1 domain-containing protein</fullName>
    </recommendedName>
</protein>
<dbReference type="PANTHER" id="PTHR10900:SF77">
    <property type="entry name" value="FI19380P1"/>
    <property type="match status" value="1"/>
</dbReference>